<dbReference type="Gene3D" id="3.40.50.1240">
    <property type="entry name" value="Phosphoglycerate mutase-like"/>
    <property type="match status" value="1"/>
</dbReference>
<feature type="binding site" evidence="3">
    <location>
        <position position="59"/>
    </location>
    <ligand>
        <name>substrate</name>
    </ligand>
</feature>
<dbReference type="CDD" id="cd07067">
    <property type="entry name" value="HP_PGM_like"/>
    <property type="match status" value="1"/>
</dbReference>
<name>A0A938XZ08_9BACL</name>
<dbReference type="EMBL" id="JAFBEB010000007">
    <property type="protein sequence ID" value="MBM7590799.1"/>
    <property type="molecule type" value="Genomic_DNA"/>
</dbReference>
<dbReference type="EC" id="5.4.2.12" evidence="4"/>
<dbReference type="InterPro" id="IPR013078">
    <property type="entry name" value="His_Pase_superF_clade-1"/>
</dbReference>
<evidence type="ECO:0000313" key="5">
    <source>
        <dbReference type="Proteomes" id="UP000717624"/>
    </source>
</evidence>
<evidence type="ECO:0000313" key="4">
    <source>
        <dbReference type="EMBL" id="MBM7590799.1"/>
    </source>
</evidence>
<evidence type="ECO:0000256" key="2">
    <source>
        <dbReference type="PIRSR" id="PIRSR613078-1"/>
    </source>
</evidence>
<dbReference type="GO" id="GO:0043456">
    <property type="term" value="P:regulation of pentose-phosphate shunt"/>
    <property type="evidence" value="ECO:0007669"/>
    <property type="project" value="TreeGrafter"/>
</dbReference>
<accession>A0A938XZ08</accession>
<keyword evidence="5" id="KW-1185">Reference proteome</keyword>
<sequence>METILYLIRHGETAWNQLRRIQGHSDIALNETGEKQAEKMALYLAPHSFKAIYSSDLQRALATANHLSAITGVPVTALASLRERYYGQLEGLTFEEVKKRLAVADEASYGAEPFKEALQRAVKVLTELAEKHLGDTIAVVSHGGFINSFLHHVTGGKQGTGITRLENTGVNLFRYKDKQWEVIKVNDTKHLQR</sequence>
<dbReference type="GO" id="GO:0045820">
    <property type="term" value="P:negative regulation of glycolytic process"/>
    <property type="evidence" value="ECO:0007669"/>
    <property type="project" value="TreeGrafter"/>
</dbReference>
<dbReference type="GO" id="GO:0004619">
    <property type="term" value="F:phosphoglycerate mutase activity"/>
    <property type="evidence" value="ECO:0007669"/>
    <property type="project" value="UniProtKB-EC"/>
</dbReference>
<dbReference type="GO" id="GO:0005829">
    <property type="term" value="C:cytosol"/>
    <property type="evidence" value="ECO:0007669"/>
    <property type="project" value="TreeGrafter"/>
</dbReference>
<dbReference type="PANTHER" id="PTHR46517">
    <property type="entry name" value="FRUCTOSE-2,6-BISPHOSPHATASE TIGAR"/>
    <property type="match status" value="1"/>
</dbReference>
<protein>
    <submittedName>
        <fullName evidence="4">Phosphoglycerate mutase/uncharacterized phosphatase</fullName>
        <ecNumber evidence="4">5.4.2.12</ecNumber>
    </submittedName>
</protein>
<gene>
    <name evidence="4" type="ORF">JOD01_002409</name>
</gene>
<dbReference type="InterPro" id="IPR001345">
    <property type="entry name" value="PG/BPGM_mutase_AS"/>
</dbReference>
<dbReference type="AlphaFoldDB" id="A0A938XZ08"/>
<dbReference type="InterPro" id="IPR029033">
    <property type="entry name" value="His_PPase_superfam"/>
</dbReference>
<organism evidence="4 5">
    <name type="scientific">Brevibacillus fulvus</name>
    <dbReference type="NCBI Taxonomy" id="1125967"/>
    <lineage>
        <taxon>Bacteria</taxon>
        <taxon>Bacillati</taxon>
        <taxon>Bacillota</taxon>
        <taxon>Bacilli</taxon>
        <taxon>Bacillales</taxon>
        <taxon>Paenibacillaceae</taxon>
        <taxon>Brevibacillus</taxon>
    </lineage>
</organism>
<evidence type="ECO:0000256" key="1">
    <source>
        <dbReference type="ARBA" id="ARBA00022801"/>
    </source>
</evidence>
<dbReference type="Pfam" id="PF00300">
    <property type="entry name" value="His_Phos_1"/>
    <property type="match status" value="1"/>
</dbReference>
<feature type="active site" description="Proton donor/acceptor" evidence="2">
    <location>
        <position position="83"/>
    </location>
</feature>
<dbReference type="InterPro" id="IPR051695">
    <property type="entry name" value="Phosphoglycerate_Mutase"/>
</dbReference>
<proteinExistence type="predicted"/>
<dbReference type="RefSeq" id="WP_204518544.1">
    <property type="nucleotide sequence ID" value="NZ_BAABIN010000016.1"/>
</dbReference>
<comment type="caution">
    <text evidence="4">The sequence shown here is derived from an EMBL/GenBank/DDBJ whole genome shotgun (WGS) entry which is preliminary data.</text>
</comment>
<dbReference type="Proteomes" id="UP000717624">
    <property type="component" value="Unassembled WGS sequence"/>
</dbReference>
<keyword evidence="4" id="KW-0413">Isomerase</keyword>
<feature type="active site" description="Tele-phosphohistidine intermediate" evidence="2">
    <location>
        <position position="10"/>
    </location>
</feature>
<dbReference type="SUPFAM" id="SSF53254">
    <property type="entry name" value="Phosphoglycerate mutase-like"/>
    <property type="match status" value="1"/>
</dbReference>
<dbReference type="PANTHER" id="PTHR46517:SF1">
    <property type="entry name" value="FRUCTOSE-2,6-BISPHOSPHATASE TIGAR"/>
    <property type="match status" value="1"/>
</dbReference>
<feature type="binding site" evidence="3">
    <location>
        <begin position="83"/>
        <end position="86"/>
    </location>
    <ligand>
        <name>substrate</name>
    </ligand>
</feature>
<dbReference type="PROSITE" id="PS00175">
    <property type="entry name" value="PG_MUTASE"/>
    <property type="match status" value="1"/>
</dbReference>
<dbReference type="SMART" id="SM00855">
    <property type="entry name" value="PGAM"/>
    <property type="match status" value="1"/>
</dbReference>
<keyword evidence="1" id="KW-0378">Hydrolase</keyword>
<feature type="binding site" evidence="3">
    <location>
        <begin position="9"/>
        <end position="16"/>
    </location>
    <ligand>
        <name>substrate</name>
    </ligand>
</feature>
<dbReference type="GO" id="GO:0004331">
    <property type="term" value="F:fructose-2,6-bisphosphate 2-phosphatase activity"/>
    <property type="evidence" value="ECO:0007669"/>
    <property type="project" value="TreeGrafter"/>
</dbReference>
<evidence type="ECO:0000256" key="3">
    <source>
        <dbReference type="PIRSR" id="PIRSR613078-2"/>
    </source>
</evidence>
<reference evidence="4" key="1">
    <citation type="submission" date="2021-01" db="EMBL/GenBank/DDBJ databases">
        <title>Genomic Encyclopedia of Type Strains, Phase IV (KMG-IV): sequencing the most valuable type-strain genomes for metagenomic binning, comparative biology and taxonomic classification.</title>
        <authorList>
            <person name="Goeker M."/>
        </authorList>
    </citation>
    <scope>NUCLEOTIDE SEQUENCE</scope>
    <source>
        <strain evidence="4">DSM 25523</strain>
    </source>
</reference>